<feature type="compositionally biased region" description="Basic and acidic residues" evidence="7">
    <location>
        <begin position="110"/>
        <end position="124"/>
    </location>
</feature>
<evidence type="ECO:0000256" key="1">
    <source>
        <dbReference type="ARBA" id="ARBA00004370"/>
    </source>
</evidence>
<evidence type="ECO:0000256" key="7">
    <source>
        <dbReference type="SAM" id="MobiDB-lite"/>
    </source>
</evidence>
<keyword evidence="6" id="KW-0175">Coiled coil</keyword>
<dbReference type="Gene3D" id="1.10.10.1740">
    <property type="entry name" value="Transmembrane protein 14-like"/>
    <property type="match status" value="1"/>
</dbReference>
<feature type="transmembrane region" description="Helical" evidence="8">
    <location>
        <begin position="183"/>
        <end position="203"/>
    </location>
</feature>
<dbReference type="PANTHER" id="PTHR12668">
    <property type="entry name" value="TRANSMEMBRANE PROTEIN 14, 15"/>
    <property type="match status" value="1"/>
</dbReference>
<evidence type="ECO:0000256" key="2">
    <source>
        <dbReference type="ARBA" id="ARBA00007590"/>
    </source>
</evidence>
<feature type="coiled-coil region" evidence="6">
    <location>
        <begin position="127"/>
        <end position="161"/>
    </location>
</feature>
<dbReference type="EMBL" id="GCHU01010159">
    <property type="protein sequence ID" value="JAG88023.1"/>
    <property type="molecule type" value="Transcribed_RNA"/>
</dbReference>
<dbReference type="AlphaFoldDB" id="A0A0C9S8W7"/>
<evidence type="ECO:0000256" key="6">
    <source>
        <dbReference type="SAM" id="Coils"/>
    </source>
</evidence>
<sequence>MEHMLLSNAGNRGLTMSRCAVPRALASPTENSSPRACEVCCLNSRRGLGFQGCKVKVSSRLGFVGGWRGGLSRRNVAFAASGEESASIDLQVEGKVAEGMKDSNGMSEAATRKGERNDLEKSDTDPFDSLKNSIEELQREVEKAEESLAEISKEAIEKEANIYGAKENNLTQEPKKGAKLHDFCLGIPYGGLLLGGGLVGFLISGSKVSILYGLLLGGAVLGLSVTSLKVWRQGKSCTPFILGQAGLSFVLLARQLQEFFLTKKIFPTGFIAVLSALMLSFYTYVYAAGGNPPSKKMKASTVSQAS</sequence>
<keyword evidence="5 8" id="KW-0472">Membrane</keyword>
<dbReference type="PANTHER" id="PTHR12668:SF48">
    <property type="entry name" value="PROTEIN FATTY ACID EXPORT 1, CHLOROPLASTIC"/>
    <property type="match status" value="1"/>
</dbReference>
<comment type="subcellular location">
    <subcellularLocation>
        <location evidence="1">Membrane</location>
    </subcellularLocation>
</comment>
<evidence type="ECO:0000313" key="9">
    <source>
        <dbReference type="EMBL" id="JAG88023.1"/>
    </source>
</evidence>
<evidence type="ECO:0000256" key="5">
    <source>
        <dbReference type="ARBA" id="ARBA00023136"/>
    </source>
</evidence>
<proteinExistence type="inferred from homology"/>
<protein>
    <submittedName>
        <fullName evidence="9">TSA: Wollemia nobilis Ref_Wollemi_Transcript_10214_1477 transcribed RNA sequence</fullName>
    </submittedName>
</protein>
<keyword evidence="4 8" id="KW-1133">Transmembrane helix</keyword>
<feature type="region of interest" description="Disordered" evidence="7">
    <location>
        <begin position="98"/>
        <end position="127"/>
    </location>
</feature>
<dbReference type="GO" id="GO:0009706">
    <property type="term" value="C:chloroplast inner membrane"/>
    <property type="evidence" value="ECO:0007669"/>
    <property type="project" value="TreeGrafter"/>
</dbReference>
<dbReference type="InterPro" id="IPR005349">
    <property type="entry name" value="TMEM14"/>
</dbReference>
<evidence type="ECO:0000256" key="3">
    <source>
        <dbReference type="ARBA" id="ARBA00022692"/>
    </source>
</evidence>
<accession>A0A0C9S8W7</accession>
<feature type="transmembrane region" description="Helical" evidence="8">
    <location>
        <begin position="209"/>
        <end position="228"/>
    </location>
</feature>
<dbReference type="InterPro" id="IPR044890">
    <property type="entry name" value="TMEM14_sf"/>
</dbReference>
<keyword evidence="3 8" id="KW-0812">Transmembrane</keyword>
<evidence type="ECO:0000256" key="8">
    <source>
        <dbReference type="SAM" id="Phobius"/>
    </source>
</evidence>
<reference evidence="9" key="1">
    <citation type="submission" date="2015-02" db="EMBL/GenBank/DDBJ databases">
        <title>A transcriptome of Wollemia nobilis - a relic of Gondwana.</title>
        <authorList>
            <person name="Chia J.Y."/>
            <person name="Leong Y.S."/>
            <person name="Abdul Karim S."/>
            <person name="Wan Azmi N."/>
            <person name="Hercus R."/>
            <person name="Croft L."/>
        </authorList>
    </citation>
    <scope>NUCLEOTIDE SEQUENCE</scope>
    <source>
        <strain evidence="9">MaeBrown</strain>
        <tissue evidence="9">Leaf</tissue>
    </source>
</reference>
<evidence type="ECO:0000256" key="4">
    <source>
        <dbReference type="ARBA" id="ARBA00022989"/>
    </source>
</evidence>
<comment type="similarity">
    <text evidence="2">Belongs to the TMEM14 family.</text>
</comment>
<organism evidence="9">
    <name type="scientific">Wollemia nobilis</name>
    <dbReference type="NCBI Taxonomy" id="56998"/>
    <lineage>
        <taxon>Eukaryota</taxon>
        <taxon>Viridiplantae</taxon>
        <taxon>Streptophyta</taxon>
        <taxon>Embryophyta</taxon>
        <taxon>Tracheophyta</taxon>
        <taxon>Spermatophyta</taxon>
        <taxon>Pinopsida</taxon>
        <taxon>Pinidae</taxon>
        <taxon>Conifers II</taxon>
        <taxon>Araucariales</taxon>
        <taxon>Araucariaceae</taxon>
        <taxon>Wollemia</taxon>
    </lineage>
</organism>
<name>A0A0C9S8W7_9CONI</name>
<feature type="transmembrane region" description="Helical" evidence="8">
    <location>
        <begin position="269"/>
        <end position="288"/>
    </location>
</feature>
<dbReference type="GO" id="GO:0015245">
    <property type="term" value="F:fatty acid transmembrane transporter activity"/>
    <property type="evidence" value="ECO:0007669"/>
    <property type="project" value="TreeGrafter"/>
</dbReference>
<dbReference type="Pfam" id="PF03647">
    <property type="entry name" value="Tmemb_14"/>
    <property type="match status" value="1"/>
</dbReference>